<evidence type="ECO:0000313" key="4">
    <source>
        <dbReference type="Proteomes" id="UP000002308"/>
    </source>
</evidence>
<dbReference type="Pfam" id="PF22769">
    <property type="entry name" value="DCD"/>
    <property type="match status" value="1"/>
</dbReference>
<evidence type="ECO:0000256" key="1">
    <source>
        <dbReference type="ARBA" id="ARBA00022801"/>
    </source>
</evidence>
<dbReference type="GeneID" id="7807034"/>
<dbReference type="HOGENOM" id="CLU_087476_3_0_2"/>
<organism evidence="3 4">
    <name type="scientific">Saccharolobus islandicus (strain Y.G.57.14 / Yellowstone #1)</name>
    <name type="common">Sulfolobus islandicus</name>
    <dbReference type="NCBI Taxonomy" id="439386"/>
    <lineage>
        <taxon>Archaea</taxon>
        <taxon>Thermoproteota</taxon>
        <taxon>Thermoprotei</taxon>
        <taxon>Sulfolobales</taxon>
        <taxon>Sulfolobaceae</taxon>
        <taxon>Saccharolobus</taxon>
    </lineage>
</organism>
<proteinExistence type="predicted"/>
<dbReference type="Gene3D" id="2.70.40.10">
    <property type="match status" value="1"/>
</dbReference>
<evidence type="ECO:0000313" key="3">
    <source>
        <dbReference type="EMBL" id="ACP45136.1"/>
    </source>
</evidence>
<dbReference type="RefSeq" id="WP_012715920.1">
    <property type="nucleotide sequence ID" value="NC_012622.1"/>
</dbReference>
<protein>
    <submittedName>
        <fullName evidence="3">Deoxycytidine triphosphate deaminase (DcD-2)</fullName>
    </submittedName>
</protein>
<dbReference type="InterPro" id="IPR011962">
    <property type="entry name" value="dCTP_deaminase"/>
</dbReference>
<dbReference type="PANTHER" id="PTHR42680:SF3">
    <property type="entry name" value="DCTP DEAMINASE"/>
    <property type="match status" value="1"/>
</dbReference>
<dbReference type="EMBL" id="CP001403">
    <property type="protein sequence ID" value="ACP45136.1"/>
    <property type="molecule type" value="Genomic_DNA"/>
</dbReference>
<dbReference type="KEGG" id="siy:YG5714_0856"/>
<dbReference type="AlphaFoldDB" id="C3NCQ8"/>
<dbReference type="PANTHER" id="PTHR42680">
    <property type="entry name" value="DCTP DEAMINASE"/>
    <property type="match status" value="1"/>
</dbReference>
<keyword evidence="1" id="KW-0378">Hydrolase</keyword>
<dbReference type="GO" id="GO:0008829">
    <property type="term" value="F:dCTP deaminase activity"/>
    <property type="evidence" value="ECO:0007669"/>
    <property type="project" value="InterPro"/>
</dbReference>
<dbReference type="InterPro" id="IPR033704">
    <property type="entry name" value="dUTPase_trimeric"/>
</dbReference>
<dbReference type="GO" id="GO:0006229">
    <property type="term" value="P:dUTP biosynthetic process"/>
    <property type="evidence" value="ECO:0007669"/>
    <property type="project" value="InterPro"/>
</dbReference>
<dbReference type="InterPro" id="IPR036157">
    <property type="entry name" value="dUTPase-like_sf"/>
</dbReference>
<keyword evidence="2" id="KW-0546">Nucleotide metabolism</keyword>
<evidence type="ECO:0000256" key="2">
    <source>
        <dbReference type="ARBA" id="ARBA00023080"/>
    </source>
</evidence>
<gene>
    <name evidence="3" type="ordered locus">YG5714_0856</name>
</gene>
<dbReference type="Proteomes" id="UP000002308">
    <property type="component" value="Chromosome"/>
</dbReference>
<dbReference type="SUPFAM" id="SSF51283">
    <property type="entry name" value="dUTPase-like"/>
    <property type="match status" value="1"/>
</dbReference>
<name>C3NCQ8_SACI7</name>
<dbReference type="CDD" id="cd07557">
    <property type="entry name" value="trimeric_dUTPase"/>
    <property type="match status" value="1"/>
</dbReference>
<sequence>MILSHQSIMKLLGRVITNYSLDNVRENGYDLRICGDKYFEIEEGASLPERKAKLKEIPFGEKADLKQLKTYLFESCEEFNVPEDIAILITLRSTMARNGFLAPPTVIDAGYKGKVFVAITPVYNSSLKKDIATHHLIFFKLDERTDKPYNGNYQGGIVI</sequence>
<reference evidence="3 4" key="1">
    <citation type="journal article" date="2009" name="Proc. Natl. Acad. Sci. U.S.A.">
        <title>Biogeography of the Sulfolobus islandicus pan-genome.</title>
        <authorList>
            <person name="Reno M.L."/>
            <person name="Held N.L."/>
            <person name="Fields C.J."/>
            <person name="Burke P.V."/>
            <person name="Whitaker R.J."/>
        </authorList>
    </citation>
    <scope>NUCLEOTIDE SEQUENCE [LARGE SCALE GENOMIC DNA]</scope>
    <source>
        <strain evidence="4">Y.G.57.14 / Yellowstone #1</strain>
    </source>
</reference>
<accession>C3NCQ8</accession>